<reference evidence="2" key="2">
    <citation type="submission" date="2025-08" db="UniProtKB">
        <authorList>
            <consortium name="RefSeq"/>
        </authorList>
    </citation>
    <scope>IDENTIFICATION</scope>
</reference>
<accession>A0A1U8K5E7</accession>
<keyword evidence="1" id="KW-1185">Reference proteome</keyword>
<name>A0A1U8K5E7_GOSHI</name>
<protein>
    <submittedName>
        <fullName evidence="2">Uncharacterized protein isoform X1</fullName>
    </submittedName>
</protein>
<organism evidence="1 2">
    <name type="scientific">Gossypium hirsutum</name>
    <name type="common">Upland cotton</name>
    <name type="synonym">Gossypium mexicanum</name>
    <dbReference type="NCBI Taxonomy" id="3635"/>
    <lineage>
        <taxon>Eukaryota</taxon>
        <taxon>Viridiplantae</taxon>
        <taxon>Streptophyta</taxon>
        <taxon>Embryophyta</taxon>
        <taxon>Tracheophyta</taxon>
        <taxon>Spermatophyta</taxon>
        <taxon>Magnoliopsida</taxon>
        <taxon>eudicotyledons</taxon>
        <taxon>Gunneridae</taxon>
        <taxon>Pentapetalae</taxon>
        <taxon>rosids</taxon>
        <taxon>malvids</taxon>
        <taxon>Malvales</taxon>
        <taxon>Malvaceae</taxon>
        <taxon>Malvoideae</taxon>
        <taxon>Gossypium</taxon>
    </lineage>
</organism>
<dbReference type="KEGG" id="ghi:107913597"/>
<proteinExistence type="predicted"/>
<dbReference type="Proteomes" id="UP000818029">
    <property type="component" value="Chromosome D08"/>
</dbReference>
<evidence type="ECO:0000313" key="2">
    <source>
        <dbReference type="RefSeq" id="XP_016697735.1"/>
    </source>
</evidence>
<dbReference type="RefSeq" id="XP_016697735.1">
    <property type="nucleotide sequence ID" value="XM_016842246.2"/>
</dbReference>
<sequence length="132" mass="14603">MGLFHYNPILCLSMESGHFYSVSFSLTLPFSHVKKSSHSARSQSRPLLLPSSLASNSPPQVCGGGVLRSSSRPCNFSSKVMLGSSQSSVSFQNSREPKGNGFQKKMMRWLSIWSTCTTLEPLMQIRDSKQII</sequence>
<reference evidence="1" key="1">
    <citation type="journal article" date="2020" name="Nat. Genet.">
        <title>Genomic diversifications of five Gossypium allopolyploid species and their impact on cotton improvement.</title>
        <authorList>
            <person name="Chen Z.J."/>
            <person name="Sreedasyam A."/>
            <person name="Ando A."/>
            <person name="Song Q."/>
            <person name="De Santiago L.M."/>
            <person name="Hulse-Kemp A.M."/>
            <person name="Ding M."/>
            <person name="Ye W."/>
            <person name="Kirkbride R.C."/>
            <person name="Jenkins J."/>
            <person name="Plott C."/>
            <person name="Lovell J."/>
            <person name="Lin Y.M."/>
            <person name="Vaughn R."/>
            <person name="Liu B."/>
            <person name="Simpson S."/>
            <person name="Scheffler B.E."/>
            <person name="Wen L."/>
            <person name="Saski C.A."/>
            <person name="Grover C.E."/>
            <person name="Hu G."/>
            <person name="Conover J.L."/>
            <person name="Carlson J.W."/>
            <person name="Shu S."/>
            <person name="Boston L.B."/>
            <person name="Williams M."/>
            <person name="Peterson D.G."/>
            <person name="McGee K."/>
            <person name="Jones D.C."/>
            <person name="Wendel J.F."/>
            <person name="Stelly D.M."/>
            <person name="Grimwood J."/>
            <person name="Schmutz J."/>
        </authorList>
    </citation>
    <scope>NUCLEOTIDE SEQUENCE [LARGE SCALE GENOMIC DNA]</scope>
    <source>
        <strain evidence="1">cv. TM-1</strain>
    </source>
</reference>
<dbReference type="AlphaFoldDB" id="A0A1U8K5E7"/>
<gene>
    <name evidence="2" type="primary">LOC107913597</name>
</gene>
<dbReference type="GeneID" id="107913597"/>
<evidence type="ECO:0000313" key="1">
    <source>
        <dbReference type="Proteomes" id="UP000818029"/>
    </source>
</evidence>
<dbReference type="PaxDb" id="3635-A0A1U8K5E7"/>